<accession>A0ABQ3FQP3</accession>
<dbReference type="Proteomes" id="UP000604243">
    <property type="component" value="Unassembled WGS sequence"/>
</dbReference>
<keyword evidence="2" id="KW-1185">Reference proteome</keyword>
<evidence type="ECO:0000313" key="1">
    <source>
        <dbReference type="EMBL" id="GHC34288.1"/>
    </source>
</evidence>
<proteinExistence type="predicted"/>
<evidence type="ECO:0000313" key="2">
    <source>
        <dbReference type="Proteomes" id="UP000604243"/>
    </source>
</evidence>
<gene>
    <name evidence="1" type="ORF">GCM10010082_31250</name>
</gene>
<sequence>MTTATASSPSTPIAASTILNNAFIEYSLRDPFPPDNRLDRPWQHGTARPVKCGRQCSGWSLPFSIMTYLRELMAHCQDALKHQAARA</sequence>
<name>A0ABQ3FQP3_9GAMM</name>
<organism evidence="1 2">
    <name type="scientific">Kushneria pakistanensis</name>
    <dbReference type="NCBI Taxonomy" id="1508770"/>
    <lineage>
        <taxon>Bacteria</taxon>
        <taxon>Pseudomonadati</taxon>
        <taxon>Pseudomonadota</taxon>
        <taxon>Gammaproteobacteria</taxon>
        <taxon>Oceanospirillales</taxon>
        <taxon>Halomonadaceae</taxon>
        <taxon>Kushneria</taxon>
    </lineage>
</organism>
<reference evidence="2" key="1">
    <citation type="journal article" date="2019" name="Int. J. Syst. Evol. Microbiol.">
        <title>The Global Catalogue of Microorganisms (GCM) 10K type strain sequencing project: providing services to taxonomists for standard genome sequencing and annotation.</title>
        <authorList>
            <consortium name="The Broad Institute Genomics Platform"/>
            <consortium name="The Broad Institute Genome Sequencing Center for Infectious Disease"/>
            <person name="Wu L."/>
            <person name="Ma J."/>
        </authorList>
    </citation>
    <scope>NUCLEOTIDE SEQUENCE [LARGE SCALE GENOMIC DNA]</scope>
    <source>
        <strain evidence="2">KCTC 42082</strain>
    </source>
</reference>
<dbReference type="EMBL" id="BMZM01000005">
    <property type="protein sequence ID" value="GHC34288.1"/>
    <property type="molecule type" value="Genomic_DNA"/>
</dbReference>
<comment type="caution">
    <text evidence="1">The sequence shown here is derived from an EMBL/GenBank/DDBJ whole genome shotgun (WGS) entry which is preliminary data.</text>
</comment>
<protein>
    <submittedName>
        <fullName evidence="1">Uncharacterized protein</fullName>
    </submittedName>
</protein>